<dbReference type="eggNOG" id="COG3490">
    <property type="taxonomic scope" value="Bacteria"/>
</dbReference>
<dbReference type="OrthoDB" id="5624218at2"/>
<dbReference type="InterPro" id="IPR008311">
    <property type="entry name" value="UCP028101"/>
</dbReference>
<keyword evidence="2" id="KW-1185">Reference proteome</keyword>
<dbReference type="Gene3D" id="2.130.10.10">
    <property type="entry name" value="YVTN repeat-like/Quinoprotein amine dehydrogenase"/>
    <property type="match status" value="1"/>
</dbReference>
<reference evidence="1 2" key="1">
    <citation type="submission" date="2014-11" db="EMBL/GenBank/DDBJ databases">
        <title>Complete Genome Sequence of Pseudoalteromonas sp. Strain OCN003 Isolated from Kaneohe Bay, Oahu, Hawaii.</title>
        <authorList>
            <person name="Beurmann S."/>
            <person name="Videau P."/>
            <person name="Ushijima B."/>
            <person name="Smith A.M."/>
            <person name="Aeby G.S."/>
            <person name="Callahan S.M."/>
            <person name="Belcaid M."/>
        </authorList>
    </citation>
    <scope>NUCLEOTIDE SEQUENCE [LARGE SCALE GENOMIC DNA]</scope>
    <source>
        <strain evidence="1 2">OCN003</strain>
    </source>
</reference>
<protein>
    <recommendedName>
        <fullName evidence="3">Lipoprotein</fullName>
    </recommendedName>
</protein>
<evidence type="ECO:0000313" key="2">
    <source>
        <dbReference type="Proteomes" id="UP000030341"/>
    </source>
</evidence>
<sequence length="340" mass="37710">MGANLVACSTAKQSRFVSAASNHQGEHFVVAFDDAGNLLNQVKIANRGHDLVMLDDERVAAFSRRPFTKLFIVDLKHNMLQRTVTSEAGFHFYGHGVFDTKRNQLITTENQIESAKGYLVFRDATSFEVVKRIESGGVGPHQLALMPDGDHIVVANGGIKTHPKKGREKLNLDTMAPNLSYVHLSSGKVVETVIPPHFQLSLRHLAVAKSGEVIVGAQYQGHYRDTWPLVFSHKRGGELKPLDAKPDFWLAFNQYIASIAINDKENRIAVTSPRGGVVSFWQLDNHQLLNHQRFVDCAGVASSKDSIFVTNGKGQVVTNNSKSPLFQLQALRFDNHLIYS</sequence>
<accession>A0A0A7EFG7</accession>
<dbReference type="PIRSF" id="PIRSF028101">
    <property type="entry name" value="UCP028101"/>
    <property type="match status" value="1"/>
</dbReference>
<evidence type="ECO:0000313" key="1">
    <source>
        <dbReference type="EMBL" id="AIY64801.1"/>
    </source>
</evidence>
<evidence type="ECO:0008006" key="3">
    <source>
        <dbReference type="Google" id="ProtNLM"/>
    </source>
</evidence>
<dbReference type="AlphaFoldDB" id="A0A0A7EFG7"/>
<dbReference type="EMBL" id="CP009888">
    <property type="protein sequence ID" value="AIY64801.1"/>
    <property type="molecule type" value="Genomic_DNA"/>
</dbReference>
<dbReference type="KEGG" id="pseo:OM33_06295"/>
<gene>
    <name evidence="1" type="ORF">OM33_06295</name>
</gene>
<proteinExistence type="predicted"/>
<organism evidence="1 2">
    <name type="scientific">Pseudoalteromonas piratica</name>
    <dbReference type="NCBI Taxonomy" id="1348114"/>
    <lineage>
        <taxon>Bacteria</taxon>
        <taxon>Pseudomonadati</taxon>
        <taxon>Pseudomonadota</taxon>
        <taxon>Gammaproteobacteria</taxon>
        <taxon>Alteromonadales</taxon>
        <taxon>Pseudoalteromonadaceae</taxon>
        <taxon>Pseudoalteromonas</taxon>
    </lineage>
</organism>
<dbReference type="InterPro" id="IPR015943">
    <property type="entry name" value="WD40/YVTN_repeat-like_dom_sf"/>
</dbReference>
<dbReference type="STRING" id="1348114.OM33_06295"/>
<name>A0A0A7EFG7_9GAMM</name>
<dbReference type="Pfam" id="PF07433">
    <property type="entry name" value="DUF1513"/>
    <property type="match status" value="1"/>
</dbReference>
<dbReference type="Proteomes" id="UP000030341">
    <property type="component" value="Chromosome 1"/>
</dbReference>
<dbReference type="SUPFAM" id="SSF69322">
    <property type="entry name" value="Tricorn protease domain 2"/>
    <property type="match status" value="1"/>
</dbReference>
<dbReference type="HOGENOM" id="CLU_047398_0_0_6"/>